<comment type="caution">
    <text evidence="1">The sequence shown here is derived from an EMBL/GenBank/DDBJ whole genome shotgun (WGS) entry which is preliminary data.</text>
</comment>
<evidence type="ECO:0000313" key="2">
    <source>
        <dbReference type="Proteomes" id="UP001482620"/>
    </source>
</evidence>
<evidence type="ECO:0000313" key="1">
    <source>
        <dbReference type="EMBL" id="MEQ2236739.1"/>
    </source>
</evidence>
<feature type="non-terminal residue" evidence="1">
    <location>
        <position position="1"/>
    </location>
</feature>
<sequence>DYAFYVPSPSRLEAPEARALLKDCYGELPSVAPRWLRGLSYLLVFQQPGLQFRHPRLQSYKNTTFITRTIITKGGRGVTEHLTERAGERRRLRERNIRTGSHGGAKADAKLATPYQYWKNHVVAIVSDHRSEEQVKVSSCSGSLQDTERNVSSF</sequence>
<gene>
    <name evidence="1" type="ORF">ILYODFUR_015798</name>
</gene>
<reference evidence="1 2" key="1">
    <citation type="submission" date="2021-06" db="EMBL/GenBank/DDBJ databases">
        <authorList>
            <person name="Palmer J.M."/>
        </authorList>
    </citation>
    <scope>NUCLEOTIDE SEQUENCE [LARGE SCALE GENOMIC DNA]</scope>
    <source>
        <strain evidence="2">if_2019</strain>
        <tissue evidence="1">Muscle</tissue>
    </source>
</reference>
<organism evidence="1 2">
    <name type="scientific">Ilyodon furcidens</name>
    <name type="common">goldbreast splitfin</name>
    <dbReference type="NCBI Taxonomy" id="33524"/>
    <lineage>
        <taxon>Eukaryota</taxon>
        <taxon>Metazoa</taxon>
        <taxon>Chordata</taxon>
        <taxon>Craniata</taxon>
        <taxon>Vertebrata</taxon>
        <taxon>Euteleostomi</taxon>
        <taxon>Actinopterygii</taxon>
        <taxon>Neopterygii</taxon>
        <taxon>Teleostei</taxon>
        <taxon>Neoteleostei</taxon>
        <taxon>Acanthomorphata</taxon>
        <taxon>Ovalentaria</taxon>
        <taxon>Atherinomorphae</taxon>
        <taxon>Cyprinodontiformes</taxon>
        <taxon>Goodeidae</taxon>
        <taxon>Ilyodon</taxon>
    </lineage>
</organism>
<protein>
    <submittedName>
        <fullName evidence="1">Uncharacterized protein</fullName>
    </submittedName>
</protein>
<dbReference type="EMBL" id="JAHRIQ010047745">
    <property type="protein sequence ID" value="MEQ2236739.1"/>
    <property type="molecule type" value="Genomic_DNA"/>
</dbReference>
<keyword evidence="2" id="KW-1185">Reference proteome</keyword>
<accession>A0ABV0TVD8</accession>
<name>A0ABV0TVD8_9TELE</name>
<proteinExistence type="predicted"/>
<dbReference type="Proteomes" id="UP001482620">
    <property type="component" value="Unassembled WGS sequence"/>
</dbReference>